<accession>A0ACC1B361</accession>
<evidence type="ECO:0000313" key="2">
    <source>
        <dbReference type="Proteomes" id="UP001164250"/>
    </source>
</evidence>
<organism evidence="1 2">
    <name type="scientific">Pistacia atlantica</name>
    <dbReference type="NCBI Taxonomy" id="434234"/>
    <lineage>
        <taxon>Eukaryota</taxon>
        <taxon>Viridiplantae</taxon>
        <taxon>Streptophyta</taxon>
        <taxon>Embryophyta</taxon>
        <taxon>Tracheophyta</taxon>
        <taxon>Spermatophyta</taxon>
        <taxon>Magnoliopsida</taxon>
        <taxon>eudicotyledons</taxon>
        <taxon>Gunneridae</taxon>
        <taxon>Pentapetalae</taxon>
        <taxon>rosids</taxon>
        <taxon>malvids</taxon>
        <taxon>Sapindales</taxon>
        <taxon>Anacardiaceae</taxon>
        <taxon>Pistacia</taxon>
    </lineage>
</organism>
<sequence length="258" mass="29834">MLEVVNDKSEIFPLGFLEIFRNLEKLEVRSSSYKEIFSNGDIVKYAPMLECIKSLKLWKLPDLKYMWRQESEMDSILQNLEILEVWWCDDLINLVPSSVSFQNLTILELWYCRGLKTLLAPSTAKSLVRLEKINVEGCEMMTEIIASEVDVAENEIIFRKLEFLSLENLESLTSFCSGNSTFKFPSLEDLFVIDCPKMKIFSTGVLQTPSLNKVRQKRGVDEGFWQGDLNATIKWLSKEKNVQSFEEDCDHPVMHHLG</sequence>
<evidence type="ECO:0000313" key="1">
    <source>
        <dbReference type="EMBL" id="KAJ0093349.1"/>
    </source>
</evidence>
<protein>
    <submittedName>
        <fullName evidence="1">Uncharacterized protein</fullName>
    </submittedName>
</protein>
<gene>
    <name evidence="1" type="ORF">Patl1_26727</name>
</gene>
<keyword evidence="2" id="KW-1185">Reference proteome</keyword>
<dbReference type="EMBL" id="CM047903">
    <property type="protein sequence ID" value="KAJ0093349.1"/>
    <property type="molecule type" value="Genomic_DNA"/>
</dbReference>
<proteinExistence type="predicted"/>
<reference evidence="2" key="1">
    <citation type="journal article" date="2023" name="G3 (Bethesda)">
        <title>Genome assembly and association tests identify interacting loci associated with vigor, precocity, and sex in interspecific pistachio rootstocks.</title>
        <authorList>
            <person name="Palmer W."/>
            <person name="Jacygrad E."/>
            <person name="Sagayaradj S."/>
            <person name="Cavanaugh K."/>
            <person name="Han R."/>
            <person name="Bertier L."/>
            <person name="Beede B."/>
            <person name="Kafkas S."/>
            <person name="Golino D."/>
            <person name="Preece J."/>
            <person name="Michelmore R."/>
        </authorList>
    </citation>
    <scope>NUCLEOTIDE SEQUENCE [LARGE SCALE GENOMIC DNA]</scope>
</reference>
<dbReference type="Proteomes" id="UP001164250">
    <property type="component" value="Chromosome 7"/>
</dbReference>
<comment type="caution">
    <text evidence="1">The sequence shown here is derived from an EMBL/GenBank/DDBJ whole genome shotgun (WGS) entry which is preliminary data.</text>
</comment>
<name>A0ACC1B361_9ROSI</name>